<proteinExistence type="inferred from homology"/>
<comment type="function">
    <text evidence="1 6">Required for the transposition of the insertion element.</text>
</comment>
<keyword evidence="4 6" id="KW-0238">DNA-binding</keyword>
<evidence type="ECO:0000256" key="7">
    <source>
        <dbReference type="SAM" id="MobiDB-lite"/>
    </source>
</evidence>
<evidence type="ECO:0000256" key="1">
    <source>
        <dbReference type="ARBA" id="ARBA00002190"/>
    </source>
</evidence>
<dbReference type="PANTHER" id="PTHR33217">
    <property type="entry name" value="TRANSPOSASE FOR INSERTION SEQUENCE ELEMENT IS1081"/>
    <property type="match status" value="1"/>
</dbReference>
<comment type="similarity">
    <text evidence="2 6">Belongs to the transposase mutator family.</text>
</comment>
<evidence type="ECO:0000313" key="9">
    <source>
        <dbReference type="Proteomes" id="UP000029462"/>
    </source>
</evidence>
<evidence type="ECO:0000256" key="6">
    <source>
        <dbReference type="RuleBase" id="RU365089"/>
    </source>
</evidence>
<dbReference type="Proteomes" id="UP000029462">
    <property type="component" value="Unassembled WGS sequence"/>
</dbReference>
<evidence type="ECO:0000313" key="8">
    <source>
        <dbReference type="EMBL" id="GAL58390.1"/>
    </source>
</evidence>
<dbReference type="AlphaFoldDB" id="A0A090V0J3"/>
<protein>
    <recommendedName>
        <fullName evidence="6">Mutator family transposase</fullName>
    </recommendedName>
</protein>
<dbReference type="STRING" id="1115515.EV102420_10_01710"/>
<evidence type="ECO:0000256" key="5">
    <source>
        <dbReference type="ARBA" id="ARBA00023172"/>
    </source>
</evidence>
<comment type="caution">
    <text evidence="8">The sequence shown here is derived from an EMBL/GenBank/DDBJ whole genome shotgun (WGS) entry which is preliminary data.</text>
</comment>
<keyword evidence="5 6" id="KW-0233">DNA recombination</keyword>
<keyword evidence="3 6" id="KW-0815">Transposition</keyword>
<name>A0A090V0J3_PSEVU</name>
<gene>
    <name evidence="8" type="ORF">EV102420_10_01710</name>
</gene>
<dbReference type="InterPro" id="IPR001207">
    <property type="entry name" value="Transposase_mutator"/>
</dbReference>
<reference evidence="8 9" key="1">
    <citation type="submission" date="2014-09" db="EMBL/GenBank/DDBJ databases">
        <title>Whole genome shotgun sequence of Escherichia vulneris NBRC 102420.</title>
        <authorList>
            <person name="Yoshida Y."/>
            <person name="Hosoyama A."/>
            <person name="Tsuchikane K."/>
            <person name="Ohji S."/>
            <person name="Ichikawa N."/>
            <person name="Kimura A."/>
            <person name="Yamazoe A."/>
            <person name="Ezaki T."/>
            <person name="Fujita N."/>
        </authorList>
    </citation>
    <scope>NUCLEOTIDE SEQUENCE [LARGE SCALE GENOMIC DNA]</scope>
    <source>
        <strain evidence="8 9">NBRC 102420</strain>
    </source>
</reference>
<sequence length="101" mass="11427">MDEKKLKALPTKLAKGIKTEADLNQFSCILMTLTVETALNAELIDQLGHEKNAPKIGSNTRNGYSSKTLLYDDREIELNTPRDRENTFHPVLVKNNQTRIT</sequence>
<evidence type="ECO:0000256" key="3">
    <source>
        <dbReference type="ARBA" id="ARBA00022578"/>
    </source>
</evidence>
<dbReference type="Pfam" id="PF00872">
    <property type="entry name" value="Transposase_mut"/>
    <property type="match status" value="1"/>
</dbReference>
<dbReference type="GO" id="GO:0004803">
    <property type="term" value="F:transposase activity"/>
    <property type="evidence" value="ECO:0007669"/>
    <property type="project" value="UniProtKB-UniRule"/>
</dbReference>
<keyword evidence="9" id="KW-1185">Reference proteome</keyword>
<keyword evidence="6" id="KW-0814">Transposable element</keyword>
<dbReference type="GO" id="GO:0003677">
    <property type="term" value="F:DNA binding"/>
    <property type="evidence" value="ECO:0007669"/>
    <property type="project" value="UniProtKB-UniRule"/>
</dbReference>
<feature type="region of interest" description="Disordered" evidence="7">
    <location>
        <begin position="81"/>
        <end position="101"/>
    </location>
</feature>
<dbReference type="eggNOG" id="COG3328">
    <property type="taxonomic scope" value="Bacteria"/>
</dbReference>
<organism evidence="8 9">
    <name type="scientific">Pseudescherichia vulneris NBRC 102420</name>
    <dbReference type="NCBI Taxonomy" id="1115515"/>
    <lineage>
        <taxon>Bacteria</taxon>
        <taxon>Pseudomonadati</taxon>
        <taxon>Pseudomonadota</taxon>
        <taxon>Gammaproteobacteria</taxon>
        <taxon>Enterobacterales</taxon>
        <taxon>Enterobacteriaceae</taxon>
        <taxon>Pseudescherichia</taxon>
    </lineage>
</organism>
<accession>A0A090V0J3</accession>
<dbReference type="GO" id="GO:0006313">
    <property type="term" value="P:DNA transposition"/>
    <property type="evidence" value="ECO:0007669"/>
    <property type="project" value="UniProtKB-UniRule"/>
</dbReference>
<dbReference type="PANTHER" id="PTHR33217:SF5">
    <property type="entry name" value="MUTATOR FAMILY TRANSPOSASE"/>
    <property type="match status" value="1"/>
</dbReference>
<evidence type="ECO:0000256" key="2">
    <source>
        <dbReference type="ARBA" id="ARBA00010961"/>
    </source>
</evidence>
<evidence type="ECO:0000256" key="4">
    <source>
        <dbReference type="ARBA" id="ARBA00023125"/>
    </source>
</evidence>
<dbReference type="EMBL" id="BBMZ01000010">
    <property type="protein sequence ID" value="GAL58390.1"/>
    <property type="molecule type" value="Genomic_DNA"/>
</dbReference>